<dbReference type="InterPro" id="IPR025965">
    <property type="entry name" value="FlgD/Vpr_Ig-like"/>
</dbReference>
<dbReference type="AlphaFoldDB" id="A0A956M329"/>
<dbReference type="GO" id="GO:0000272">
    <property type="term" value="P:polysaccharide catabolic process"/>
    <property type="evidence" value="ECO:0007669"/>
    <property type="project" value="InterPro"/>
</dbReference>
<dbReference type="EMBL" id="JAGQHR010001081">
    <property type="protein sequence ID" value="MCA9730276.1"/>
    <property type="molecule type" value="Genomic_DNA"/>
</dbReference>
<organism evidence="3 4">
    <name type="scientific">Eiseniibacteriota bacterium</name>
    <dbReference type="NCBI Taxonomy" id="2212470"/>
    <lineage>
        <taxon>Bacteria</taxon>
        <taxon>Candidatus Eiseniibacteriota</taxon>
    </lineage>
</organism>
<gene>
    <name evidence="3" type="ORF">KC729_21525</name>
</gene>
<feature type="domain" description="Cohesin" evidence="1">
    <location>
        <begin position="114"/>
        <end position="222"/>
    </location>
</feature>
<reference evidence="3" key="1">
    <citation type="submission" date="2020-04" db="EMBL/GenBank/DDBJ databases">
        <authorList>
            <person name="Zhang T."/>
        </authorList>
    </citation>
    <scope>NUCLEOTIDE SEQUENCE</scope>
    <source>
        <strain evidence="3">HKST-UBA01</strain>
    </source>
</reference>
<sequence length="350" mass="36228">VIPVHASGLTITHSPYCFGDFDGSGDVTAFDLSQIIPRWRCCVGDGCYDPRFDVNVLERGGYCASSPDGCTDVVDIQTVAGRWHHGCPGTAPAEDAAAFELAPSVSVSPAQADVVAEVGDTTSVALIVTDVTDLGAFQIGLSFDPGVVTVESVHTGALLGSTGRTVYNLSTQIDNGTGVVHFGACTIDNGPAAAGSGVLARVVFRVEDCEGVTDLALSDVILTYADGWPQALGGSADGTMSIHCASTDVPVATDAITFALEPNRPNPLSSSTTITFSLPSGTGGEPTRLAIFDAGGRLIRTLVDGVLDPGRHRVEWDSRDASGTPVPSGTYFCRLTLGGTSLNRPLQLIR</sequence>
<name>A0A956M329_UNCEI</name>
<evidence type="ECO:0000259" key="2">
    <source>
        <dbReference type="Pfam" id="PF13860"/>
    </source>
</evidence>
<reference evidence="3" key="2">
    <citation type="journal article" date="2021" name="Microbiome">
        <title>Successional dynamics and alternative stable states in a saline activated sludge microbial community over 9 years.</title>
        <authorList>
            <person name="Wang Y."/>
            <person name="Ye J."/>
            <person name="Ju F."/>
            <person name="Liu L."/>
            <person name="Boyd J.A."/>
            <person name="Deng Y."/>
            <person name="Parks D.H."/>
            <person name="Jiang X."/>
            <person name="Yin X."/>
            <person name="Woodcroft B.J."/>
            <person name="Tyson G.W."/>
            <person name="Hugenholtz P."/>
            <person name="Polz M.F."/>
            <person name="Zhang T."/>
        </authorList>
    </citation>
    <scope>NUCLEOTIDE SEQUENCE</scope>
    <source>
        <strain evidence="3">HKST-UBA01</strain>
    </source>
</reference>
<comment type="caution">
    <text evidence="3">The sequence shown here is derived from an EMBL/GenBank/DDBJ whole genome shotgun (WGS) entry which is preliminary data.</text>
</comment>
<feature type="non-terminal residue" evidence="3">
    <location>
        <position position="1"/>
    </location>
</feature>
<dbReference type="Pfam" id="PF13860">
    <property type="entry name" value="FlgD_ig"/>
    <property type="match status" value="1"/>
</dbReference>
<protein>
    <recommendedName>
        <fullName evidence="5">T9SS type A sorting domain-containing protein</fullName>
    </recommendedName>
</protein>
<evidence type="ECO:0000259" key="1">
    <source>
        <dbReference type="Pfam" id="PF00963"/>
    </source>
</evidence>
<dbReference type="Gene3D" id="2.60.40.680">
    <property type="match status" value="1"/>
</dbReference>
<evidence type="ECO:0000313" key="3">
    <source>
        <dbReference type="EMBL" id="MCA9730276.1"/>
    </source>
</evidence>
<dbReference type="SUPFAM" id="SSF49384">
    <property type="entry name" value="Carbohydrate-binding domain"/>
    <property type="match status" value="1"/>
</dbReference>
<dbReference type="InterPro" id="IPR008965">
    <property type="entry name" value="CBM2/CBM3_carb-bd_dom_sf"/>
</dbReference>
<dbReference type="InterPro" id="IPR002102">
    <property type="entry name" value="Cohesin_dom"/>
</dbReference>
<dbReference type="Gene3D" id="2.60.40.4070">
    <property type="match status" value="1"/>
</dbReference>
<feature type="domain" description="FlgD/Vpr Ig-like" evidence="2">
    <location>
        <begin position="287"/>
        <end position="332"/>
    </location>
</feature>
<dbReference type="GO" id="GO:0030246">
    <property type="term" value="F:carbohydrate binding"/>
    <property type="evidence" value="ECO:0007669"/>
    <property type="project" value="InterPro"/>
</dbReference>
<evidence type="ECO:0008006" key="5">
    <source>
        <dbReference type="Google" id="ProtNLM"/>
    </source>
</evidence>
<accession>A0A956M329</accession>
<evidence type="ECO:0000313" key="4">
    <source>
        <dbReference type="Proteomes" id="UP000697710"/>
    </source>
</evidence>
<proteinExistence type="predicted"/>
<dbReference type="Pfam" id="PF00963">
    <property type="entry name" value="Cohesin"/>
    <property type="match status" value="1"/>
</dbReference>
<dbReference type="CDD" id="cd08547">
    <property type="entry name" value="Type_II_cohesin"/>
    <property type="match status" value="1"/>
</dbReference>
<dbReference type="Proteomes" id="UP000697710">
    <property type="component" value="Unassembled WGS sequence"/>
</dbReference>